<name>A0A318SUB5_9RHOB</name>
<dbReference type="InterPro" id="IPR013154">
    <property type="entry name" value="ADH-like_N"/>
</dbReference>
<dbReference type="InterPro" id="IPR020843">
    <property type="entry name" value="ER"/>
</dbReference>
<accession>A0A318SUB5</accession>
<dbReference type="Pfam" id="PF08240">
    <property type="entry name" value="ADH_N"/>
    <property type="match status" value="1"/>
</dbReference>
<reference evidence="2 3" key="1">
    <citation type="submission" date="2018-06" db="EMBL/GenBank/DDBJ databases">
        <title>Genomic Encyclopedia of Type Strains, Phase III (KMG-III): the genomes of soil and plant-associated and newly described type strains.</title>
        <authorList>
            <person name="Whitman W."/>
        </authorList>
    </citation>
    <scope>NUCLEOTIDE SEQUENCE [LARGE SCALE GENOMIC DNA]</scope>
    <source>
        <strain evidence="2 3">CECT 9025</strain>
    </source>
</reference>
<organism evidence="2 3">
    <name type="scientific">Pseudoroseicyclus aestuarii</name>
    <dbReference type="NCBI Taxonomy" id="1795041"/>
    <lineage>
        <taxon>Bacteria</taxon>
        <taxon>Pseudomonadati</taxon>
        <taxon>Pseudomonadota</taxon>
        <taxon>Alphaproteobacteria</taxon>
        <taxon>Rhodobacterales</taxon>
        <taxon>Paracoccaceae</taxon>
        <taxon>Pseudoroseicyclus</taxon>
    </lineage>
</organism>
<dbReference type="PANTHER" id="PTHR45033:SF2">
    <property type="entry name" value="ZINC-TYPE ALCOHOL DEHYDROGENASE-LIKE PROTEIN C1773.06C"/>
    <property type="match status" value="1"/>
</dbReference>
<dbReference type="PANTHER" id="PTHR45033">
    <property type="match status" value="1"/>
</dbReference>
<evidence type="ECO:0000313" key="3">
    <source>
        <dbReference type="Proteomes" id="UP000248311"/>
    </source>
</evidence>
<dbReference type="Pfam" id="PF00107">
    <property type="entry name" value="ADH_zinc_N"/>
    <property type="match status" value="1"/>
</dbReference>
<dbReference type="SMART" id="SM00829">
    <property type="entry name" value="PKS_ER"/>
    <property type="match status" value="1"/>
</dbReference>
<proteinExistence type="predicted"/>
<dbReference type="InterPro" id="IPR052711">
    <property type="entry name" value="Zinc_ADH-like"/>
</dbReference>
<comment type="caution">
    <text evidence="2">The sequence shown here is derived from an EMBL/GenBank/DDBJ whole genome shotgun (WGS) entry which is preliminary data.</text>
</comment>
<evidence type="ECO:0000259" key="1">
    <source>
        <dbReference type="SMART" id="SM00829"/>
    </source>
</evidence>
<feature type="domain" description="Enoyl reductase (ER)" evidence="1">
    <location>
        <begin position="10"/>
        <end position="333"/>
    </location>
</feature>
<dbReference type="CDD" id="cd08276">
    <property type="entry name" value="MDR7"/>
    <property type="match status" value="1"/>
</dbReference>
<dbReference type="SUPFAM" id="SSF50129">
    <property type="entry name" value="GroES-like"/>
    <property type="match status" value="1"/>
</dbReference>
<dbReference type="OrthoDB" id="9805883at2"/>
<protein>
    <submittedName>
        <fullName evidence="2">NADPH:quinone reductase-like Zn-dependent oxidoreductase</fullName>
    </submittedName>
</protein>
<gene>
    <name evidence="2" type="ORF">DFP88_102868</name>
</gene>
<dbReference type="GO" id="GO:0016491">
    <property type="term" value="F:oxidoreductase activity"/>
    <property type="evidence" value="ECO:0007669"/>
    <property type="project" value="InterPro"/>
</dbReference>
<dbReference type="AlphaFoldDB" id="A0A318SUB5"/>
<dbReference type="Gene3D" id="3.90.180.10">
    <property type="entry name" value="Medium-chain alcohol dehydrogenases, catalytic domain"/>
    <property type="match status" value="1"/>
</dbReference>
<dbReference type="Proteomes" id="UP000248311">
    <property type="component" value="Unassembled WGS sequence"/>
</dbReference>
<dbReference type="InterPro" id="IPR011032">
    <property type="entry name" value="GroES-like_sf"/>
</dbReference>
<sequence length="335" mass="35318">MKAIKLQAPGGLDRLAVTEMEDPGDPGPGEIRVRIHASSLNFHDYGVVSGTMPAEDGRIPMSDGAGVVEAVGEGVTEFAAGDNVVSCFFPKWESGEPKVSDFSETPGDGIDGYARELVVRPASWFTKAPEGWSHEEAATLTCASLTAWRALVVDAGIKPGDDVLVLGTGGVSIYALQIARAMGARVFATSSSDEKLARLTEMGAAGVVNYKTDENWGKTIAGMTGGRGVDIVVEVGGPATLRNSIHACRIGGHMALIGVLTGVKGEVPTVNLMRKQQVLQGLVVGSRSHQQDMVRAMEATGLRPVLDRSFALDEIADAFRHEESGAHFGKITLSF</sequence>
<evidence type="ECO:0000313" key="2">
    <source>
        <dbReference type="EMBL" id="PYE85062.1"/>
    </source>
</evidence>
<keyword evidence="3" id="KW-1185">Reference proteome</keyword>
<dbReference type="EMBL" id="QJTE01000002">
    <property type="protein sequence ID" value="PYE85062.1"/>
    <property type="molecule type" value="Genomic_DNA"/>
</dbReference>
<dbReference type="InterPro" id="IPR013149">
    <property type="entry name" value="ADH-like_C"/>
</dbReference>
<dbReference type="SUPFAM" id="SSF51735">
    <property type="entry name" value="NAD(P)-binding Rossmann-fold domains"/>
    <property type="match status" value="1"/>
</dbReference>
<dbReference type="Gene3D" id="3.40.50.720">
    <property type="entry name" value="NAD(P)-binding Rossmann-like Domain"/>
    <property type="match status" value="1"/>
</dbReference>
<dbReference type="InterPro" id="IPR036291">
    <property type="entry name" value="NAD(P)-bd_dom_sf"/>
</dbReference>
<dbReference type="RefSeq" id="WP_110814082.1">
    <property type="nucleotide sequence ID" value="NZ_QJTE01000002.1"/>
</dbReference>